<reference evidence="1 2" key="1">
    <citation type="submission" date="2019-01" db="EMBL/GenBank/DDBJ databases">
        <authorList>
            <consortium name="Pathogen Informatics"/>
        </authorList>
    </citation>
    <scope>NUCLEOTIDE SEQUENCE [LARGE SCALE GENOMIC DNA]</scope>
    <source>
        <strain evidence="1 2">NCTC10118</strain>
    </source>
</reference>
<sequence>MHIDQVKELFINILTSTPGIKEIHPVQHTINVVARMEISDLIVVYQLDNIWSFQACISILAGINAAELISEIHQKLTYQFKLQKQKLKNLTITIKGVIYE</sequence>
<name>A0A449ADG9_9BACT</name>
<dbReference type="RefSeq" id="WP_129621217.1">
    <property type="nucleotide sequence ID" value="NZ_LR214972.1"/>
</dbReference>
<accession>A0A449ADG9</accession>
<dbReference type="AlphaFoldDB" id="A0A449ADG9"/>
<evidence type="ECO:0000313" key="2">
    <source>
        <dbReference type="Proteomes" id="UP000289952"/>
    </source>
</evidence>
<organism evidence="1 2">
    <name type="scientific">Mycoplasmopsis bovirhinis</name>
    <dbReference type="NCBI Taxonomy" id="29553"/>
    <lineage>
        <taxon>Bacteria</taxon>
        <taxon>Bacillati</taxon>
        <taxon>Mycoplasmatota</taxon>
        <taxon>Mycoplasmoidales</taxon>
        <taxon>Metamycoplasmataceae</taxon>
        <taxon>Mycoplasmopsis</taxon>
    </lineage>
</organism>
<dbReference type="OrthoDB" id="400896at2"/>
<keyword evidence="2" id="KW-1185">Reference proteome</keyword>
<dbReference type="EMBL" id="LR214972">
    <property type="protein sequence ID" value="VEU63025.1"/>
    <property type="molecule type" value="Genomic_DNA"/>
</dbReference>
<gene>
    <name evidence="1" type="ORF">NCTC10118_00255</name>
</gene>
<proteinExistence type="predicted"/>
<protein>
    <submittedName>
        <fullName evidence="1">Uncharacterized protein</fullName>
    </submittedName>
</protein>
<dbReference type="Proteomes" id="UP000289952">
    <property type="component" value="Chromosome"/>
</dbReference>
<evidence type="ECO:0000313" key="1">
    <source>
        <dbReference type="EMBL" id="VEU63025.1"/>
    </source>
</evidence>